<dbReference type="InterPro" id="IPR018045">
    <property type="entry name" value="S04_transporter_CS"/>
</dbReference>
<dbReference type="STRING" id="137246.A0A401SPS4"/>
<feature type="region of interest" description="Disordered" evidence="5">
    <location>
        <begin position="591"/>
        <end position="626"/>
    </location>
</feature>
<dbReference type="SUPFAM" id="SSF52091">
    <property type="entry name" value="SpoIIaa-like"/>
    <property type="match status" value="1"/>
</dbReference>
<evidence type="ECO:0000256" key="5">
    <source>
        <dbReference type="SAM" id="MobiDB-lite"/>
    </source>
</evidence>
<dbReference type="PROSITE" id="PS50801">
    <property type="entry name" value="STAS"/>
    <property type="match status" value="1"/>
</dbReference>
<feature type="transmembrane region" description="Helical" evidence="6">
    <location>
        <begin position="448"/>
        <end position="472"/>
    </location>
</feature>
<gene>
    <name evidence="8" type="ORF">chiPu_0010866</name>
</gene>
<dbReference type="Gene3D" id="3.30.750.24">
    <property type="entry name" value="STAS domain"/>
    <property type="match status" value="1"/>
</dbReference>
<feature type="transmembrane region" description="Helical" evidence="6">
    <location>
        <begin position="352"/>
        <end position="372"/>
    </location>
</feature>
<dbReference type="EMBL" id="BEZZ01000432">
    <property type="protein sequence ID" value="GCC32405.1"/>
    <property type="molecule type" value="Genomic_DNA"/>
</dbReference>
<feature type="transmembrane region" description="Helical" evidence="6">
    <location>
        <begin position="384"/>
        <end position="403"/>
    </location>
</feature>
<feature type="transmembrane region" description="Helical" evidence="6">
    <location>
        <begin position="190"/>
        <end position="214"/>
    </location>
</feature>
<reference evidence="8 9" key="1">
    <citation type="journal article" date="2018" name="Nat. Ecol. Evol.">
        <title>Shark genomes provide insights into elasmobranch evolution and the origin of vertebrates.</title>
        <authorList>
            <person name="Hara Y"/>
            <person name="Yamaguchi K"/>
            <person name="Onimaru K"/>
            <person name="Kadota M"/>
            <person name="Koyanagi M"/>
            <person name="Keeley SD"/>
            <person name="Tatsumi K"/>
            <person name="Tanaka K"/>
            <person name="Motone F"/>
            <person name="Kageyama Y"/>
            <person name="Nozu R"/>
            <person name="Adachi N"/>
            <person name="Nishimura O"/>
            <person name="Nakagawa R"/>
            <person name="Tanegashima C"/>
            <person name="Kiyatake I"/>
            <person name="Matsumoto R"/>
            <person name="Murakumo K"/>
            <person name="Nishida K"/>
            <person name="Terakita A"/>
            <person name="Kuratani S"/>
            <person name="Sato K"/>
            <person name="Hyodo S Kuraku.S."/>
        </authorList>
    </citation>
    <scope>NUCLEOTIDE SEQUENCE [LARGE SCALE GENOMIC DNA]</scope>
</reference>
<dbReference type="InterPro" id="IPR036513">
    <property type="entry name" value="STAS_dom_sf"/>
</dbReference>
<dbReference type="InterPro" id="IPR001902">
    <property type="entry name" value="SLC26A/SulP_fam"/>
</dbReference>
<feature type="compositionally biased region" description="Basic residues" evidence="5">
    <location>
        <begin position="591"/>
        <end position="604"/>
    </location>
</feature>
<feature type="transmembrane region" description="Helical" evidence="6">
    <location>
        <begin position="423"/>
        <end position="441"/>
    </location>
</feature>
<dbReference type="InterPro" id="IPR011547">
    <property type="entry name" value="SLC26A/SulP_dom"/>
</dbReference>
<evidence type="ECO:0000256" key="1">
    <source>
        <dbReference type="ARBA" id="ARBA00004141"/>
    </source>
</evidence>
<dbReference type="CDD" id="cd07042">
    <property type="entry name" value="STAS_SulP_like_sulfate_transporter"/>
    <property type="match status" value="1"/>
</dbReference>
<dbReference type="OrthoDB" id="288203at2759"/>
<feature type="transmembrane region" description="Helical" evidence="6">
    <location>
        <begin position="478"/>
        <end position="510"/>
    </location>
</feature>
<keyword evidence="2 6" id="KW-0812">Transmembrane</keyword>
<feature type="transmembrane region" description="Helical" evidence="6">
    <location>
        <begin position="226"/>
        <end position="244"/>
    </location>
</feature>
<proteinExistence type="predicted"/>
<dbReference type="Pfam" id="PF01740">
    <property type="entry name" value="STAS"/>
    <property type="match status" value="1"/>
</dbReference>
<evidence type="ECO:0000256" key="3">
    <source>
        <dbReference type="ARBA" id="ARBA00022989"/>
    </source>
</evidence>
<feature type="transmembrane region" description="Helical" evidence="6">
    <location>
        <begin position="265"/>
        <end position="287"/>
    </location>
</feature>
<keyword evidence="9" id="KW-1185">Reference proteome</keyword>
<dbReference type="PANTHER" id="PTHR11814">
    <property type="entry name" value="SULFATE TRANSPORTER"/>
    <property type="match status" value="1"/>
</dbReference>
<dbReference type="NCBIfam" id="TIGR00815">
    <property type="entry name" value="sulP"/>
    <property type="match status" value="1"/>
</dbReference>
<evidence type="ECO:0000256" key="2">
    <source>
        <dbReference type="ARBA" id="ARBA00022692"/>
    </source>
</evidence>
<dbReference type="OMA" id="KFMMALQ"/>
<dbReference type="GO" id="GO:0016020">
    <property type="term" value="C:membrane"/>
    <property type="evidence" value="ECO:0007669"/>
    <property type="project" value="UniProtKB-SubCell"/>
</dbReference>
<keyword evidence="3 6" id="KW-1133">Transmembrane helix</keyword>
<evidence type="ECO:0000313" key="8">
    <source>
        <dbReference type="EMBL" id="GCC32405.1"/>
    </source>
</evidence>
<accession>A0A401SPS4</accession>
<organism evidence="8 9">
    <name type="scientific">Chiloscyllium punctatum</name>
    <name type="common">Brownbanded bambooshark</name>
    <name type="synonym">Hemiscyllium punctatum</name>
    <dbReference type="NCBI Taxonomy" id="137246"/>
    <lineage>
        <taxon>Eukaryota</taxon>
        <taxon>Metazoa</taxon>
        <taxon>Chordata</taxon>
        <taxon>Craniata</taxon>
        <taxon>Vertebrata</taxon>
        <taxon>Chondrichthyes</taxon>
        <taxon>Elasmobranchii</taxon>
        <taxon>Galeomorphii</taxon>
        <taxon>Galeoidea</taxon>
        <taxon>Orectolobiformes</taxon>
        <taxon>Hemiscylliidae</taxon>
        <taxon>Chiloscyllium</taxon>
    </lineage>
</organism>
<evidence type="ECO:0000256" key="4">
    <source>
        <dbReference type="ARBA" id="ARBA00023136"/>
    </source>
</evidence>
<name>A0A401SPS4_CHIPU</name>
<dbReference type="GO" id="GO:0008271">
    <property type="term" value="F:secondary active sulfate transmembrane transporter activity"/>
    <property type="evidence" value="ECO:0007669"/>
    <property type="project" value="InterPro"/>
</dbReference>
<comment type="subcellular location">
    <subcellularLocation>
        <location evidence="1">Membrane</location>
        <topology evidence="1">Multi-pass membrane protein</topology>
    </subcellularLocation>
</comment>
<dbReference type="AlphaFoldDB" id="A0A401SPS4"/>
<dbReference type="PROSITE" id="PS01130">
    <property type="entry name" value="SLC26A"/>
    <property type="match status" value="1"/>
</dbReference>
<evidence type="ECO:0000313" key="9">
    <source>
        <dbReference type="Proteomes" id="UP000287033"/>
    </source>
</evidence>
<dbReference type="Pfam" id="PF00916">
    <property type="entry name" value="Sulfate_transp"/>
    <property type="match status" value="1"/>
</dbReference>
<keyword evidence="4 6" id="KW-0472">Membrane</keyword>
<feature type="transmembrane region" description="Helical" evidence="6">
    <location>
        <begin position="105"/>
        <end position="130"/>
    </location>
</feature>
<comment type="caution">
    <text evidence="8">The sequence shown here is derived from an EMBL/GenBank/DDBJ whole genome shotgun (WGS) entry which is preliminary data.</text>
</comment>
<protein>
    <recommendedName>
        <fullName evidence="7">STAS domain-containing protein</fullName>
    </recommendedName>
</protein>
<evidence type="ECO:0000256" key="6">
    <source>
        <dbReference type="SAM" id="Phobius"/>
    </source>
</evidence>
<evidence type="ECO:0000259" key="7">
    <source>
        <dbReference type="PROSITE" id="PS50801"/>
    </source>
</evidence>
<sequence>MIANAEDEVDSNFQMQKSSYHVERQVMDEEYLEVVAQWSKNSEPSLKDKLKENLRCSGPKAKSFLFKFIPILHWLPKYPYREWLLGDICSGFSVGIVQLPQSMAYALLAAVPPVYGLYTSFFPVLIYFIFGTSRHVSVGSFAVLSVMLGTITERIAPDENFLINSHNITNGTAEIDTVARDLMRVKAASMVTFLCGIFQILLGLIRFGFVVTYLSDPLVRGYTTGAAIHVLVSQLKYVFGISIARKNGPLALIYTLIDVIKALHLTNIGTLVVSIIAMSTMLAVKVINDRFKSKLPIPIPIELIEVIIATVIASNVDLVGKYGVQVVGNIPKGLQAPVPPDFNLASNLVGDAFALAIVGYGITISLGKIFALKHGYQVDSNQELIALGLSNFVGGFFKCFAVSCSMSRSLVQETTGGNTQLAAAVSSVVILVIILEIGALFSQLPKAVLASIVIINLKGMFAQVTDICHFWRTNKIDLIVWIVTLIFTVLLGMDIGLAASVAFVILTVIFQTQLPKYSILGQIPKTDIYRDVSRFDEAKEIPGIKIFQSSATMHFANAELYEEALKQMTGINVSKLISKKKKRIIALKNKLKKQEKKDKKKAKKEQKQQKIFESGTDGPATITENIGNDNSIRLEINSNIDSPSKVSKKPEELSLESLGLQKPDVHSLILDFSPVNFVDSVCIKILRNIFRDHKEIEVDVYLSGCHWAIIQQFEQGGFFGKNISKSQIFTTVHDAVLYCMMKNNPPTDQAFYMNGTLALSPSQDDEQESTLAHAMSTPF</sequence>
<dbReference type="Proteomes" id="UP000287033">
    <property type="component" value="Unassembled WGS sequence"/>
</dbReference>
<dbReference type="InterPro" id="IPR002645">
    <property type="entry name" value="STAS_dom"/>
</dbReference>
<feature type="domain" description="STAS" evidence="7">
    <location>
        <begin position="534"/>
        <end position="739"/>
    </location>
</feature>